<proteinExistence type="predicted"/>
<accession>A0ABD0L8R0</accession>
<evidence type="ECO:0000313" key="2">
    <source>
        <dbReference type="Proteomes" id="UP001519460"/>
    </source>
</evidence>
<reference evidence="1 2" key="1">
    <citation type="journal article" date="2023" name="Sci. Data">
        <title>Genome assembly of the Korean intertidal mud-creeper Batillaria attramentaria.</title>
        <authorList>
            <person name="Patra A.K."/>
            <person name="Ho P.T."/>
            <person name="Jun S."/>
            <person name="Lee S.J."/>
            <person name="Kim Y."/>
            <person name="Won Y.J."/>
        </authorList>
    </citation>
    <scope>NUCLEOTIDE SEQUENCE [LARGE SCALE GENOMIC DNA]</scope>
    <source>
        <strain evidence="1">Wonlab-2016</strain>
    </source>
</reference>
<keyword evidence="2" id="KW-1185">Reference proteome</keyword>
<dbReference type="Proteomes" id="UP001519460">
    <property type="component" value="Unassembled WGS sequence"/>
</dbReference>
<sequence>MAMGPAPGASDYLPSLPLDLPVPRSALRRRDGVSFCSTSSYITAPRLGVSHPLCYFPLSVSLKLYQLSRVLTSTRRFIATQPSLS</sequence>
<evidence type="ECO:0000313" key="1">
    <source>
        <dbReference type="EMBL" id="KAK7495941.1"/>
    </source>
</evidence>
<dbReference type="EMBL" id="JACVVK020000071">
    <property type="protein sequence ID" value="KAK7495941.1"/>
    <property type="molecule type" value="Genomic_DNA"/>
</dbReference>
<organism evidence="1 2">
    <name type="scientific">Batillaria attramentaria</name>
    <dbReference type="NCBI Taxonomy" id="370345"/>
    <lineage>
        <taxon>Eukaryota</taxon>
        <taxon>Metazoa</taxon>
        <taxon>Spiralia</taxon>
        <taxon>Lophotrochozoa</taxon>
        <taxon>Mollusca</taxon>
        <taxon>Gastropoda</taxon>
        <taxon>Caenogastropoda</taxon>
        <taxon>Sorbeoconcha</taxon>
        <taxon>Cerithioidea</taxon>
        <taxon>Batillariidae</taxon>
        <taxon>Batillaria</taxon>
    </lineage>
</organism>
<protein>
    <submittedName>
        <fullName evidence="1">Uncharacterized protein</fullName>
    </submittedName>
</protein>
<dbReference type="AlphaFoldDB" id="A0ABD0L8R0"/>
<gene>
    <name evidence="1" type="ORF">BaRGS_00012931</name>
</gene>
<comment type="caution">
    <text evidence="1">The sequence shown here is derived from an EMBL/GenBank/DDBJ whole genome shotgun (WGS) entry which is preliminary data.</text>
</comment>
<name>A0ABD0L8R0_9CAEN</name>